<dbReference type="SUPFAM" id="SSF51126">
    <property type="entry name" value="Pectin lyase-like"/>
    <property type="match status" value="1"/>
</dbReference>
<dbReference type="Proteomes" id="UP000646426">
    <property type="component" value="Unassembled WGS sequence"/>
</dbReference>
<dbReference type="InterPro" id="IPR012334">
    <property type="entry name" value="Pectin_lyas_fold"/>
</dbReference>
<reference evidence="2" key="2">
    <citation type="submission" date="2020-09" db="EMBL/GenBank/DDBJ databases">
        <authorList>
            <person name="Sun Q."/>
            <person name="Kim S."/>
        </authorList>
    </citation>
    <scope>NUCLEOTIDE SEQUENCE</scope>
    <source>
        <strain evidence="2">KCTC 23077</strain>
    </source>
</reference>
<dbReference type="Gene3D" id="2.160.20.10">
    <property type="entry name" value="Single-stranded right-handed beta-helix, Pectin lyase-like"/>
    <property type="match status" value="1"/>
</dbReference>
<comment type="caution">
    <text evidence="2">The sequence shown here is derived from an EMBL/GenBank/DDBJ whole genome shotgun (WGS) entry which is preliminary data.</text>
</comment>
<dbReference type="RefSeq" id="WP_189453840.1">
    <property type="nucleotide sequence ID" value="NZ_BMYD01000001.1"/>
</dbReference>
<evidence type="ECO:0000313" key="2">
    <source>
        <dbReference type="EMBL" id="GHA74696.1"/>
    </source>
</evidence>
<protein>
    <recommendedName>
        <fullName evidence="4">Right-handed parallel beta-helix repeat-containing protein</fullName>
    </recommendedName>
</protein>
<evidence type="ECO:0008006" key="4">
    <source>
        <dbReference type="Google" id="ProtNLM"/>
    </source>
</evidence>
<dbReference type="AlphaFoldDB" id="A0A918SWS0"/>
<name>A0A918SWS0_9GAMM</name>
<dbReference type="EMBL" id="BMYD01000001">
    <property type="protein sequence ID" value="GHA74696.1"/>
    <property type="molecule type" value="Genomic_DNA"/>
</dbReference>
<feature type="region of interest" description="Disordered" evidence="1">
    <location>
        <begin position="558"/>
        <end position="590"/>
    </location>
</feature>
<keyword evidence="3" id="KW-1185">Reference proteome</keyword>
<organism evidence="2 3">
    <name type="scientific">Cognatilysobacter bugurensis</name>
    <dbReference type="NCBI Taxonomy" id="543356"/>
    <lineage>
        <taxon>Bacteria</taxon>
        <taxon>Pseudomonadati</taxon>
        <taxon>Pseudomonadota</taxon>
        <taxon>Gammaproteobacteria</taxon>
        <taxon>Lysobacterales</taxon>
        <taxon>Lysobacteraceae</taxon>
        <taxon>Cognatilysobacter</taxon>
    </lineage>
</organism>
<sequence length="590" mass="62484">MDGMTALRRKWAALLGGLRAGRIDCSPSPVWEIGALALLIALGLVAARMLPDESVGERAWTRADSTPGMFDAVASPRPAMARDHSPIARAATAAARGGTTYYVRPDGGDADQCDGKHDAPHRGSSRDRACAWSHPFVALPPAGRARIDGGDTLSIGRGEYMMGEGAPGTAGCVGANCHMSAVPSGPSPQRPTRIVAAKGARPVLWGSGGARRVIDLDNSANVEIAGLEITDRSDCAAGHSDKGAACRTEPPHGDWARTGLYARNSRNVLLRDLRIHGLAHTGINAGALRDWTLERVAINANGRAGWDGNVGKGKSSNSGRIVMRDVEIGWNGCAERWRTDEPWACWAQKSGGYGDGLGTQTTGGDWLIEDAHVHHNTSDGLDFRYMDGADSTRVTVRRLYAIANAGNQLKIRGNARVEDSVLVGRCAFFKSRRDPMLDGDHCRAGGNALQLVLTPGDLVYVGNNTITGEGGALIGANEGDSSARIRLQNNVLVGAPTFRKPGVRSSAYYANEAPAEVSWADNLVWQVKGIGCPGNSECNRDPQLTNSTLSKFDATPRAGSAWADKVGAPSRVARDLQRRMNGTAGSTSRD</sequence>
<reference evidence="2" key="1">
    <citation type="journal article" date="2014" name="Int. J. Syst. Evol. Microbiol.">
        <title>Complete genome sequence of Corynebacterium casei LMG S-19264T (=DSM 44701T), isolated from a smear-ripened cheese.</title>
        <authorList>
            <consortium name="US DOE Joint Genome Institute (JGI-PGF)"/>
            <person name="Walter F."/>
            <person name="Albersmeier A."/>
            <person name="Kalinowski J."/>
            <person name="Ruckert C."/>
        </authorList>
    </citation>
    <scope>NUCLEOTIDE SEQUENCE</scope>
    <source>
        <strain evidence="2">KCTC 23077</strain>
    </source>
</reference>
<gene>
    <name evidence="2" type="ORF">GCM10007067_09670</name>
</gene>
<accession>A0A918SWS0</accession>
<evidence type="ECO:0000313" key="3">
    <source>
        <dbReference type="Proteomes" id="UP000646426"/>
    </source>
</evidence>
<proteinExistence type="predicted"/>
<dbReference type="InterPro" id="IPR011050">
    <property type="entry name" value="Pectin_lyase_fold/virulence"/>
</dbReference>
<evidence type="ECO:0000256" key="1">
    <source>
        <dbReference type="SAM" id="MobiDB-lite"/>
    </source>
</evidence>